<feature type="signal peptide" evidence="1">
    <location>
        <begin position="1"/>
        <end position="22"/>
    </location>
</feature>
<keyword evidence="1" id="KW-0732">Signal</keyword>
<evidence type="ECO:0008006" key="4">
    <source>
        <dbReference type="Google" id="ProtNLM"/>
    </source>
</evidence>
<evidence type="ECO:0000313" key="2">
    <source>
        <dbReference type="EMBL" id="MET4683597.1"/>
    </source>
</evidence>
<name>A0ABV2RAK2_9CAUL</name>
<accession>A0ABV2RAK2</accession>
<dbReference type="SUPFAM" id="SSF74653">
    <property type="entry name" value="TolA/TonB C-terminal domain"/>
    <property type="match status" value="1"/>
</dbReference>
<dbReference type="Proteomes" id="UP001549313">
    <property type="component" value="Unassembled WGS sequence"/>
</dbReference>
<keyword evidence="3" id="KW-1185">Reference proteome</keyword>
<evidence type="ECO:0000256" key="1">
    <source>
        <dbReference type="SAM" id="SignalP"/>
    </source>
</evidence>
<reference evidence="2 3" key="1">
    <citation type="submission" date="2024-06" db="EMBL/GenBank/DDBJ databases">
        <title>Sorghum-associated microbial communities from plants grown in Nebraska, USA.</title>
        <authorList>
            <person name="Schachtman D."/>
        </authorList>
    </citation>
    <scope>NUCLEOTIDE SEQUENCE [LARGE SCALE GENOMIC DNA]</scope>
    <source>
        <strain evidence="2 3">2814</strain>
    </source>
</reference>
<proteinExistence type="predicted"/>
<sequence length="256" mass="28502">MRAVIRTVSLIPIVLFGSASQAAEDAPVAWAVRPIPTPDDFPPFAAALGVNGWAEVNCRVTNNGLPNACTAVRARPDGLGFAEAAVRVIERARLSSADTSADGREFTVRVPFQISPLSEEATPPWTGPTPNALQLESGRRYARRGVEPIVRLRRQWRLNQMPPEMRRTTEGWISELFGNVETDRQRRGLNMARVLAARGLDVMPPKQPDDWTESWVPQLNQASRDLHPREPMNELRRRFCARYDCGPTAETVATPE</sequence>
<protein>
    <recommendedName>
        <fullName evidence="4">TonB family protein</fullName>
    </recommendedName>
</protein>
<dbReference type="Gene3D" id="3.30.2420.10">
    <property type="entry name" value="TonB"/>
    <property type="match status" value="1"/>
</dbReference>
<evidence type="ECO:0000313" key="3">
    <source>
        <dbReference type="Proteomes" id="UP001549313"/>
    </source>
</evidence>
<dbReference type="EMBL" id="JBEPTF010000001">
    <property type="protein sequence ID" value="MET4683597.1"/>
    <property type="molecule type" value="Genomic_DNA"/>
</dbReference>
<gene>
    <name evidence="2" type="ORF">ABIE19_001506</name>
</gene>
<comment type="caution">
    <text evidence="2">The sequence shown here is derived from an EMBL/GenBank/DDBJ whole genome shotgun (WGS) entry which is preliminary data.</text>
</comment>
<organism evidence="2 3">
    <name type="scientific">Brevundimonas faecalis</name>
    <dbReference type="NCBI Taxonomy" id="947378"/>
    <lineage>
        <taxon>Bacteria</taxon>
        <taxon>Pseudomonadati</taxon>
        <taxon>Pseudomonadota</taxon>
        <taxon>Alphaproteobacteria</taxon>
        <taxon>Caulobacterales</taxon>
        <taxon>Caulobacteraceae</taxon>
        <taxon>Brevundimonas</taxon>
    </lineage>
</organism>
<feature type="chain" id="PRO_5045217426" description="TonB family protein" evidence="1">
    <location>
        <begin position="23"/>
        <end position="256"/>
    </location>
</feature>